<protein>
    <submittedName>
        <fullName evidence="1">Uncharacterized protein</fullName>
    </submittedName>
</protein>
<sequence length="128" mass="14830">MLKWFISATNIRLVLLLQNWNRTNLWKGASKIKQYKVTSKLGKNATTAKRKPAVAYGLKQKGEPYKLKTALTNESSWYCSKLTHKMWDKQGYDLRADILNFYVTPSNIKNDLNTREVKNWGSKLPSAY</sequence>
<dbReference type="Proteomes" id="UP000243591">
    <property type="component" value="Chromosome"/>
</dbReference>
<dbReference type="KEGG" id="bths:CNY62_07290"/>
<dbReference type="RefSeq" id="WP_069125971.1">
    <property type="nucleotide sequence ID" value="NZ_CP023483.1"/>
</dbReference>
<dbReference type="InterPro" id="IPR038765">
    <property type="entry name" value="Papain-like_cys_pep_sf"/>
</dbReference>
<dbReference type="AlphaFoldDB" id="A0A1D2K0T3"/>
<evidence type="ECO:0000313" key="2">
    <source>
        <dbReference type="Proteomes" id="UP000243591"/>
    </source>
</evidence>
<reference evidence="1 2" key="1">
    <citation type="submission" date="2017-09" db="EMBL/GenBank/DDBJ databases">
        <title>Complete Genome Sequences of Two Strains of the Meat Spoilage Bacterium Brochothrix thermosphacta Isolated from Ground Chicken.</title>
        <authorList>
            <person name="Paoli G.C."/>
            <person name="Wijey C."/>
            <person name="Chen C.-Y."/>
            <person name="Nguyen L."/>
            <person name="Yan X."/>
            <person name="Irwin P.L."/>
        </authorList>
    </citation>
    <scope>NUCLEOTIDE SEQUENCE [LARGE SCALE GENOMIC DNA]</scope>
    <source>
        <strain evidence="1 2">BI</strain>
    </source>
</reference>
<organism evidence="1 2">
    <name type="scientific">Brochothrix thermosphacta</name>
    <name type="common">Microbacterium thermosphactum</name>
    <dbReference type="NCBI Taxonomy" id="2756"/>
    <lineage>
        <taxon>Bacteria</taxon>
        <taxon>Bacillati</taxon>
        <taxon>Bacillota</taxon>
        <taxon>Bacilli</taxon>
        <taxon>Bacillales</taxon>
        <taxon>Listeriaceae</taxon>
        <taxon>Brochothrix</taxon>
    </lineage>
</organism>
<keyword evidence="2" id="KW-1185">Reference proteome</keyword>
<name>A0A1D2K0T3_BROTH</name>
<dbReference type="Gene3D" id="3.90.1720.10">
    <property type="entry name" value="endopeptidase domain like (from Nostoc punctiforme)"/>
    <property type="match status" value="1"/>
</dbReference>
<dbReference type="SUPFAM" id="SSF54001">
    <property type="entry name" value="Cysteine proteinases"/>
    <property type="match status" value="1"/>
</dbReference>
<proteinExistence type="predicted"/>
<dbReference type="OrthoDB" id="2834551at2"/>
<evidence type="ECO:0000313" key="1">
    <source>
        <dbReference type="EMBL" id="ATF26210.1"/>
    </source>
</evidence>
<dbReference type="EMBL" id="CP023483">
    <property type="protein sequence ID" value="ATF26210.1"/>
    <property type="molecule type" value="Genomic_DNA"/>
</dbReference>
<gene>
    <name evidence="1" type="ORF">CNY62_07290</name>
</gene>
<accession>A0A1D2K0T3</accession>